<name>A0ABQ6BFX7_9CAUL</name>
<keyword evidence="3" id="KW-1185">Reference proteome</keyword>
<reference evidence="3" key="1">
    <citation type="journal article" date="2019" name="Int. J. Syst. Evol. Microbiol.">
        <title>The Global Catalogue of Microorganisms (GCM) 10K type strain sequencing project: providing services to taxonomists for standard genome sequencing and annotation.</title>
        <authorList>
            <consortium name="The Broad Institute Genomics Platform"/>
            <consortium name="The Broad Institute Genome Sequencing Center for Infectious Disease"/>
            <person name="Wu L."/>
            <person name="Ma J."/>
        </authorList>
    </citation>
    <scope>NUCLEOTIDE SEQUENCE [LARGE SCALE GENOMIC DNA]</scope>
    <source>
        <strain evidence="3">NBRC 110107</strain>
    </source>
</reference>
<protein>
    <recommendedName>
        <fullName evidence="4">Lipoprotein</fullName>
    </recommendedName>
</protein>
<dbReference type="PROSITE" id="PS51257">
    <property type="entry name" value="PROKAR_LIPOPROTEIN"/>
    <property type="match status" value="1"/>
</dbReference>
<feature type="chain" id="PRO_5046968856" description="Lipoprotein" evidence="1">
    <location>
        <begin position="30"/>
        <end position="146"/>
    </location>
</feature>
<evidence type="ECO:0008006" key="4">
    <source>
        <dbReference type="Google" id="ProtNLM"/>
    </source>
</evidence>
<accession>A0ABQ6BFX7</accession>
<evidence type="ECO:0000313" key="2">
    <source>
        <dbReference type="EMBL" id="GLS00846.1"/>
    </source>
</evidence>
<gene>
    <name evidence="2" type="ORF">GCM10007859_08550</name>
</gene>
<dbReference type="InterPro" id="IPR045500">
    <property type="entry name" value="DUF6491"/>
</dbReference>
<sequence length="146" mass="15848">MRYRSLEEISMRTLAFAALGALTFLASCAPVDSGGMAGDAPPRARQCFSVRQVDNFEQGRPDQVFLRVGRQDVYELNAAGGCPDMDFANRMALIPDGGMVGTRLCTDDWARIVVPGSTSQTSVCRVRVSRKLTAEEIAALPANHRP</sequence>
<feature type="signal peptide" evidence="1">
    <location>
        <begin position="1"/>
        <end position="29"/>
    </location>
</feature>
<evidence type="ECO:0000256" key="1">
    <source>
        <dbReference type="SAM" id="SignalP"/>
    </source>
</evidence>
<dbReference type="Proteomes" id="UP001156921">
    <property type="component" value="Unassembled WGS sequence"/>
</dbReference>
<organism evidence="2 3">
    <name type="scientific">Brevundimonas denitrificans</name>
    <dbReference type="NCBI Taxonomy" id="1443434"/>
    <lineage>
        <taxon>Bacteria</taxon>
        <taxon>Pseudomonadati</taxon>
        <taxon>Pseudomonadota</taxon>
        <taxon>Alphaproteobacteria</taxon>
        <taxon>Caulobacterales</taxon>
        <taxon>Caulobacteraceae</taxon>
        <taxon>Brevundimonas</taxon>
    </lineage>
</organism>
<evidence type="ECO:0000313" key="3">
    <source>
        <dbReference type="Proteomes" id="UP001156921"/>
    </source>
</evidence>
<keyword evidence="1" id="KW-0732">Signal</keyword>
<comment type="caution">
    <text evidence="2">The sequence shown here is derived from an EMBL/GenBank/DDBJ whole genome shotgun (WGS) entry which is preliminary data.</text>
</comment>
<dbReference type="Pfam" id="PF20101">
    <property type="entry name" value="DUF6491"/>
    <property type="match status" value="1"/>
</dbReference>
<dbReference type="EMBL" id="BSOY01000012">
    <property type="protein sequence ID" value="GLS00846.1"/>
    <property type="molecule type" value="Genomic_DNA"/>
</dbReference>
<proteinExistence type="predicted"/>